<dbReference type="SUPFAM" id="SSF81383">
    <property type="entry name" value="F-box domain"/>
    <property type="match status" value="1"/>
</dbReference>
<dbReference type="PANTHER" id="PTHR32015:SF1">
    <property type="entry name" value="LIPASE"/>
    <property type="match status" value="1"/>
</dbReference>
<keyword evidence="2" id="KW-0812">Transmembrane</keyword>
<dbReference type="Gene3D" id="3.80.10.10">
    <property type="entry name" value="Ribonuclease Inhibitor"/>
    <property type="match status" value="1"/>
</dbReference>
<dbReference type="GO" id="GO:0016298">
    <property type="term" value="F:lipase activity"/>
    <property type="evidence" value="ECO:0007669"/>
    <property type="project" value="TreeGrafter"/>
</dbReference>
<keyword evidence="5" id="KW-1185">Reference proteome</keyword>
<gene>
    <name evidence="4" type="ORF">BGZ95_010802</name>
</gene>
<evidence type="ECO:0000313" key="5">
    <source>
        <dbReference type="Proteomes" id="UP001194580"/>
    </source>
</evidence>
<dbReference type="CDD" id="cd09917">
    <property type="entry name" value="F-box_SF"/>
    <property type="match status" value="1"/>
</dbReference>
<dbReference type="InterPro" id="IPR001810">
    <property type="entry name" value="F-box_dom"/>
</dbReference>
<feature type="compositionally biased region" description="Acidic residues" evidence="1">
    <location>
        <begin position="189"/>
        <end position="213"/>
    </location>
</feature>
<dbReference type="InterPro" id="IPR002918">
    <property type="entry name" value="Lipase_EstA/Esterase_EstB"/>
</dbReference>
<dbReference type="InterPro" id="IPR036047">
    <property type="entry name" value="F-box-like_dom_sf"/>
</dbReference>
<keyword evidence="2" id="KW-0472">Membrane</keyword>
<dbReference type="Proteomes" id="UP001194580">
    <property type="component" value="Unassembled WGS sequence"/>
</dbReference>
<proteinExistence type="predicted"/>
<dbReference type="SUPFAM" id="SSF53474">
    <property type="entry name" value="alpha/beta-Hydrolases"/>
    <property type="match status" value="1"/>
</dbReference>
<evidence type="ECO:0000256" key="2">
    <source>
        <dbReference type="SAM" id="Phobius"/>
    </source>
</evidence>
<feature type="transmembrane region" description="Helical" evidence="2">
    <location>
        <begin position="694"/>
        <end position="713"/>
    </location>
</feature>
<dbReference type="PROSITE" id="PS50181">
    <property type="entry name" value="FBOX"/>
    <property type="match status" value="1"/>
</dbReference>
<dbReference type="AlphaFoldDB" id="A0AAD4H4R0"/>
<dbReference type="Pfam" id="PF01674">
    <property type="entry name" value="Lipase_2"/>
    <property type="match status" value="1"/>
</dbReference>
<accession>A0AAD4H4R0</accession>
<name>A0AAD4H4R0_9FUNG</name>
<feature type="compositionally biased region" description="Polar residues" evidence="1">
    <location>
        <begin position="1"/>
        <end position="13"/>
    </location>
</feature>
<protein>
    <recommendedName>
        <fullName evidence="3">F-box domain-containing protein</fullName>
    </recommendedName>
</protein>
<dbReference type="EMBL" id="JAAAIL010000755">
    <property type="protein sequence ID" value="KAG0273380.1"/>
    <property type="molecule type" value="Genomic_DNA"/>
</dbReference>
<feature type="region of interest" description="Disordered" evidence="1">
    <location>
        <begin position="1"/>
        <end position="24"/>
    </location>
</feature>
<evidence type="ECO:0000313" key="4">
    <source>
        <dbReference type="EMBL" id="KAG0273380.1"/>
    </source>
</evidence>
<keyword evidence="2" id="KW-1133">Transmembrane helix</keyword>
<feature type="region of interest" description="Disordered" evidence="1">
    <location>
        <begin position="173"/>
        <end position="263"/>
    </location>
</feature>
<comment type="caution">
    <text evidence="4">The sequence shown here is derived from an EMBL/GenBank/DDBJ whole genome shotgun (WGS) entry which is preliminary data.</text>
</comment>
<dbReference type="Gene3D" id="3.40.50.1820">
    <property type="entry name" value="alpha/beta hydrolase"/>
    <property type="match status" value="1"/>
</dbReference>
<feature type="domain" description="F-box" evidence="3">
    <location>
        <begin position="22"/>
        <end position="67"/>
    </location>
</feature>
<dbReference type="InterPro" id="IPR029058">
    <property type="entry name" value="AB_hydrolase_fold"/>
</dbReference>
<reference evidence="4" key="1">
    <citation type="journal article" date="2020" name="Fungal Divers.">
        <title>Resolving the Mortierellaceae phylogeny through synthesis of multi-gene phylogenetics and phylogenomics.</title>
        <authorList>
            <person name="Vandepol N."/>
            <person name="Liber J."/>
            <person name="Desiro A."/>
            <person name="Na H."/>
            <person name="Kennedy M."/>
            <person name="Barry K."/>
            <person name="Grigoriev I.V."/>
            <person name="Miller A.N."/>
            <person name="O'Donnell K."/>
            <person name="Stajich J.E."/>
            <person name="Bonito G."/>
        </authorList>
    </citation>
    <scope>NUCLEOTIDE SEQUENCE</scope>
    <source>
        <strain evidence="4">NRRL 28262</strain>
    </source>
</reference>
<evidence type="ECO:0000256" key="1">
    <source>
        <dbReference type="SAM" id="MobiDB-lite"/>
    </source>
</evidence>
<dbReference type="SUPFAM" id="SSF52047">
    <property type="entry name" value="RNI-like"/>
    <property type="match status" value="1"/>
</dbReference>
<evidence type="ECO:0000259" key="3">
    <source>
        <dbReference type="PROSITE" id="PS50181"/>
    </source>
</evidence>
<feature type="transmembrane region" description="Helical" evidence="2">
    <location>
        <begin position="655"/>
        <end position="674"/>
    </location>
</feature>
<dbReference type="PANTHER" id="PTHR32015">
    <property type="entry name" value="FASTING INDUCED LIPASE"/>
    <property type="match status" value="1"/>
</dbReference>
<organism evidence="4 5">
    <name type="scientific">Linnemannia exigua</name>
    <dbReference type="NCBI Taxonomy" id="604196"/>
    <lineage>
        <taxon>Eukaryota</taxon>
        <taxon>Fungi</taxon>
        <taxon>Fungi incertae sedis</taxon>
        <taxon>Mucoromycota</taxon>
        <taxon>Mortierellomycotina</taxon>
        <taxon>Mortierellomycetes</taxon>
        <taxon>Mortierellales</taxon>
        <taxon>Mortierellaceae</taxon>
        <taxon>Linnemannia</taxon>
    </lineage>
</organism>
<sequence length="1003" mass="111814">MDRASTHGNNPTNDRARHRPQTASFDSLPQEIQDMILPSLTLHDLTVCVRVCQRWWAHFNPVLWAELHLGRQPGQEADGVFELMGHEREKKNGSGDGVQRRRRAGYARFKESAEAGALCRSGAWVKVLDTTCCSIVDLLMKFGAGEGEGVEVRAACTGLRNLQVVDAPCPETEVWSEEAKGQVVTLPLEDGETEGEEEDDDEKEEDDDTETDDTSDKSERQEEKNEDDETDDTSDESGNEELSFRDPGGSNDSRTSKGTRVVVTATPPPVVEAWKRGVETNAILALLRQSRHLTILKLGGEMMLMVHDLRFLILDAVPATIEKLELWDWRPACRKQEEYLSHYMYPTYQQPDLLPILPYLTRLVLGRCAIRDDAALNRLLKRCPHLEALGLHNQEDWPSKAYQGLAATIREFCKKVTGLFLVNCSLQSEEDLCLLMEACRKSGLRDFGYPCPPECKSFFAEKAARALLDHCETLENVRLDGCAFFPSKLIQKLLCSARRLKRFDAMSRFRFNQMNVVLDAQDISQVNEVKEGEEAEGGGEGGWVCLGLETFKCQIGGVPRPDVKFRTNGRPLTDPLHTSSTLQQSLDIQQKIYTQLGRLTQLRELVLGHHELNMNYMMFLNEMDTEGEYYDFDNPNQDVQGGYQYACLDMKLESGMAILGASCLLGFNVIFFYLPPLPHLSHHQSARQLTGPSLMRFSTAITSVALVLATFIATSPIVQATPIPTHSGLTPSQAEAAANFEKLVKRGTSGFNDWSCRPSIDHPNPLILVHQTMQVPLTNWFYMAPRFVAKGYCVFALTYGQNPKFPLLYGVNRMESSAQELAVFVDKVLNATGAEKVDMLGHSQGSVMPRYWIKYLGGATKIHKFAGIGSVQYGSTLAGIVPLAKAIGLFDPIKNIIDPLCEACYQFALNSTFLNDLNAGGDTFPGIEYLLVASKTDEMVTPYTNGFLRDNNPLVHNQVVQDWCILSNPGHILVAVDPVVWNGLHAFFTPSADQNINCVDAIH</sequence>
<feature type="compositionally biased region" description="Basic and acidic residues" evidence="1">
    <location>
        <begin position="214"/>
        <end position="223"/>
    </location>
</feature>
<dbReference type="GO" id="GO:0016042">
    <property type="term" value="P:lipid catabolic process"/>
    <property type="evidence" value="ECO:0007669"/>
    <property type="project" value="InterPro"/>
</dbReference>
<dbReference type="InterPro" id="IPR032675">
    <property type="entry name" value="LRR_dom_sf"/>
</dbReference>
<feature type="compositionally biased region" description="Acidic residues" evidence="1">
    <location>
        <begin position="224"/>
        <end position="239"/>
    </location>
</feature>